<dbReference type="EMBL" id="JAMZIH010003704">
    <property type="protein sequence ID" value="KAJ1676660.1"/>
    <property type="molecule type" value="Genomic_DNA"/>
</dbReference>
<sequence>MPPLAFRFLFYLDQHIVFGHEDPQPAQSFVASSSHNFLVPIDLGPSFRVEWIWEGYATGNAILIRGELYWQKPDYNL</sequence>
<evidence type="ECO:0000313" key="2">
    <source>
        <dbReference type="Proteomes" id="UP001145114"/>
    </source>
</evidence>
<proteinExistence type="predicted"/>
<protein>
    <submittedName>
        <fullName evidence="1">Uncharacterized protein</fullName>
    </submittedName>
</protein>
<dbReference type="Proteomes" id="UP001145114">
    <property type="component" value="Unassembled WGS sequence"/>
</dbReference>
<reference evidence="1" key="1">
    <citation type="submission" date="2022-06" db="EMBL/GenBank/DDBJ databases">
        <title>Phylogenomic reconstructions and comparative analyses of Kickxellomycotina fungi.</title>
        <authorList>
            <person name="Reynolds N.K."/>
            <person name="Stajich J.E."/>
            <person name="Barry K."/>
            <person name="Grigoriev I.V."/>
            <person name="Crous P."/>
            <person name="Smith M.E."/>
        </authorList>
    </citation>
    <scope>NUCLEOTIDE SEQUENCE</scope>
    <source>
        <strain evidence="1">RSA 2271</strain>
    </source>
</reference>
<organism evidence="1 2">
    <name type="scientific">Spiromyces aspiralis</name>
    <dbReference type="NCBI Taxonomy" id="68401"/>
    <lineage>
        <taxon>Eukaryota</taxon>
        <taxon>Fungi</taxon>
        <taxon>Fungi incertae sedis</taxon>
        <taxon>Zoopagomycota</taxon>
        <taxon>Kickxellomycotina</taxon>
        <taxon>Kickxellomycetes</taxon>
        <taxon>Kickxellales</taxon>
        <taxon>Kickxellaceae</taxon>
        <taxon>Spiromyces</taxon>
    </lineage>
</organism>
<keyword evidence="2" id="KW-1185">Reference proteome</keyword>
<name>A0ACC1HMP1_9FUNG</name>
<gene>
    <name evidence="1" type="ORF">EV182_007737</name>
</gene>
<evidence type="ECO:0000313" key="1">
    <source>
        <dbReference type="EMBL" id="KAJ1676660.1"/>
    </source>
</evidence>
<accession>A0ACC1HMP1</accession>
<feature type="non-terminal residue" evidence="1">
    <location>
        <position position="77"/>
    </location>
</feature>
<comment type="caution">
    <text evidence="1">The sequence shown here is derived from an EMBL/GenBank/DDBJ whole genome shotgun (WGS) entry which is preliminary data.</text>
</comment>